<sequence length="62" mass="7147">MSDHKPIYPAKVQRQKRLEQVLKDNLKRRKVQSKARKSLMDQTDDGEDAPEGEPQDSPEENG</sequence>
<proteinExistence type="predicted"/>
<feature type="compositionally biased region" description="Acidic residues" evidence="1">
    <location>
        <begin position="42"/>
        <end position="62"/>
    </location>
</feature>
<protein>
    <submittedName>
        <fullName evidence="2">Uncharacterized protein</fullName>
    </submittedName>
</protein>
<keyword evidence="3" id="KW-1185">Reference proteome</keyword>
<evidence type="ECO:0000256" key="1">
    <source>
        <dbReference type="SAM" id="MobiDB-lite"/>
    </source>
</evidence>
<reference evidence="2 3" key="1">
    <citation type="submission" date="2019-08" db="EMBL/GenBank/DDBJ databases">
        <title>Aureimonas fodiniaquatilis sp. nov., isolated from a coal mine wastewater.</title>
        <authorList>
            <person name="Kim W."/>
        </authorList>
    </citation>
    <scope>NUCLEOTIDE SEQUENCE [LARGE SCALE GENOMIC DNA]</scope>
    <source>
        <strain evidence="2 3">CAU 1482</strain>
    </source>
</reference>
<dbReference type="OrthoDB" id="7877241at2"/>
<organism evidence="2 3">
    <name type="scientific">Aureimonas fodinaquatilis</name>
    <dbReference type="NCBI Taxonomy" id="2565783"/>
    <lineage>
        <taxon>Bacteria</taxon>
        <taxon>Pseudomonadati</taxon>
        <taxon>Pseudomonadota</taxon>
        <taxon>Alphaproteobacteria</taxon>
        <taxon>Hyphomicrobiales</taxon>
        <taxon>Aurantimonadaceae</taxon>
        <taxon>Aureimonas</taxon>
    </lineage>
</organism>
<dbReference type="RefSeq" id="WP_149300229.1">
    <property type="nucleotide sequence ID" value="NZ_VTWH01000002.1"/>
</dbReference>
<feature type="compositionally biased region" description="Basic residues" evidence="1">
    <location>
        <begin position="26"/>
        <end position="37"/>
    </location>
</feature>
<gene>
    <name evidence="2" type="ORF">FPY71_10650</name>
</gene>
<dbReference type="EMBL" id="VTWH01000002">
    <property type="protein sequence ID" value="KAA0970917.1"/>
    <property type="molecule type" value="Genomic_DNA"/>
</dbReference>
<accession>A0A5B0DVQ6</accession>
<evidence type="ECO:0000313" key="2">
    <source>
        <dbReference type="EMBL" id="KAA0970917.1"/>
    </source>
</evidence>
<feature type="region of interest" description="Disordered" evidence="1">
    <location>
        <begin position="1"/>
        <end position="62"/>
    </location>
</feature>
<dbReference type="AlphaFoldDB" id="A0A5B0DVQ6"/>
<feature type="compositionally biased region" description="Basic and acidic residues" evidence="1">
    <location>
        <begin position="16"/>
        <end position="25"/>
    </location>
</feature>
<name>A0A5B0DVQ6_9HYPH</name>
<comment type="caution">
    <text evidence="2">The sequence shown here is derived from an EMBL/GenBank/DDBJ whole genome shotgun (WGS) entry which is preliminary data.</text>
</comment>
<dbReference type="Proteomes" id="UP000324738">
    <property type="component" value="Unassembled WGS sequence"/>
</dbReference>
<evidence type="ECO:0000313" key="3">
    <source>
        <dbReference type="Proteomes" id="UP000324738"/>
    </source>
</evidence>